<feature type="transmembrane region" description="Helical" evidence="1">
    <location>
        <begin position="206"/>
        <end position="228"/>
    </location>
</feature>
<sequence length="334" mass="36556">MFSFVAGSMAKGRGGGGGGASGSIDDGWDVPGIVKAAMAFRIIWSVVIFGLFLTILRRLRSVPPGRYTRAPYILLSIVAGTLSISYLLSAILFRMSTGESNAPFPVIRRLGSFNSFLSNVDIAFEPAVSLWLVHLRGRLTNTAEAKSVNPWVSQHWKRIVDWSLVAITFTIGISTIAISENAWALYEAHRLDSNQLIDRLLVNRNLNLTVIALGLFLAIDIAISFISLKISQKRVHFIDPLTTRLLRVVLPFVVIGFIQSLVITILPNVHTLYETEFNVFNLVITIIDGICRIVIIGGLLSTMVIPNVLWIPGATTSAVPLPVSGDTGYMSYKS</sequence>
<dbReference type="HOGENOM" id="CLU_067172_0_0_1"/>
<keyword evidence="1" id="KW-1133">Transmembrane helix</keyword>
<dbReference type="Proteomes" id="UP000007148">
    <property type="component" value="Unassembled WGS sequence"/>
</dbReference>
<comment type="caution">
    <text evidence="2">The sequence shown here is derived from an EMBL/GenBank/DDBJ whole genome shotgun (WGS) entry which is preliminary data.</text>
</comment>
<feature type="transmembrane region" description="Helical" evidence="1">
    <location>
        <begin position="38"/>
        <end position="59"/>
    </location>
</feature>
<feature type="transmembrane region" description="Helical" evidence="1">
    <location>
        <begin position="71"/>
        <end position="93"/>
    </location>
</feature>
<accession>G4TXT5</accession>
<protein>
    <submittedName>
        <fullName evidence="2">Uncharacterized protein</fullName>
    </submittedName>
</protein>
<dbReference type="InParanoid" id="G4TXT5"/>
<proteinExistence type="predicted"/>
<evidence type="ECO:0000313" key="2">
    <source>
        <dbReference type="EMBL" id="CCA76128.1"/>
    </source>
</evidence>
<feature type="transmembrane region" description="Helical" evidence="1">
    <location>
        <begin position="248"/>
        <end position="267"/>
    </location>
</feature>
<organism evidence="2 3">
    <name type="scientific">Serendipita indica (strain DSM 11827)</name>
    <name type="common">Root endophyte fungus</name>
    <name type="synonym">Piriformospora indica</name>
    <dbReference type="NCBI Taxonomy" id="1109443"/>
    <lineage>
        <taxon>Eukaryota</taxon>
        <taxon>Fungi</taxon>
        <taxon>Dikarya</taxon>
        <taxon>Basidiomycota</taxon>
        <taxon>Agaricomycotina</taxon>
        <taxon>Agaricomycetes</taxon>
        <taxon>Sebacinales</taxon>
        <taxon>Serendipitaceae</taxon>
        <taxon>Serendipita</taxon>
    </lineage>
</organism>
<feature type="transmembrane region" description="Helical" evidence="1">
    <location>
        <begin position="279"/>
        <end position="300"/>
    </location>
</feature>
<keyword evidence="1" id="KW-0472">Membrane</keyword>
<evidence type="ECO:0000313" key="3">
    <source>
        <dbReference type="Proteomes" id="UP000007148"/>
    </source>
</evidence>
<feature type="transmembrane region" description="Helical" evidence="1">
    <location>
        <begin position="164"/>
        <end position="186"/>
    </location>
</feature>
<name>G4TXT5_SERID</name>
<keyword evidence="1" id="KW-0812">Transmembrane</keyword>
<reference evidence="2 3" key="1">
    <citation type="journal article" date="2011" name="PLoS Pathog.">
        <title>Endophytic Life Strategies Decoded by Genome and Transcriptome Analyses of the Mutualistic Root Symbiont Piriformospora indica.</title>
        <authorList>
            <person name="Zuccaro A."/>
            <person name="Lahrmann U."/>
            <person name="Guldener U."/>
            <person name="Langen G."/>
            <person name="Pfiffi S."/>
            <person name="Biedenkopf D."/>
            <person name="Wong P."/>
            <person name="Samans B."/>
            <person name="Grimm C."/>
            <person name="Basiewicz M."/>
            <person name="Murat C."/>
            <person name="Martin F."/>
            <person name="Kogel K.H."/>
        </authorList>
    </citation>
    <scope>NUCLEOTIDE SEQUENCE [LARGE SCALE GENOMIC DNA]</scope>
    <source>
        <strain evidence="2 3">DSM 11827</strain>
    </source>
</reference>
<gene>
    <name evidence="2" type="ORF">PIIN_10128</name>
</gene>
<evidence type="ECO:0000256" key="1">
    <source>
        <dbReference type="SAM" id="Phobius"/>
    </source>
</evidence>
<dbReference type="AlphaFoldDB" id="G4TXT5"/>
<dbReference type="EMBL" id="CAFZ01000617">
    <property type="protein sequence ID" value="CCA76128.1"/>
    <property type="molecule type" value="Genomic_DNA"/>
</dbReference>
<keyword evidence="3" id="KW-1185">Reference proteome</keyword>